<dbReference type="AlphaFoldDB" id="A0A2P2N237"/>
<dbReference type="EMBL" id="GGEC01056027">
    <property type="protein sequence ID" value="MBX36511.1"/>
    <property type="molecule type" value="Transcribed_RNA"/>
</dbReference>
<name>A0A2P2N237_RHIMU</name>
<evidence type="ECO:0000313" key="1">
    <source>
        <dbReference type="EMBL" id="MBX36511.1"/>
    </source>
</evidence>
<protein>
    <submittedName>
        <fullName evidence="1">Uncharacterized protein</fullName>
    </submittedName>
</protein>
<organism evidence="1">
    <name type="scientific">Rhizophora mucronata</name>
    <name type="common">Asiatic mangrove</name>
    <dbReference type="NCBI Taxonomy" id="61149"/>
    <lineage>
        <taxon>Eukaryota</taxon>
        <taxon>Viridiplantae</taxon>
        <taxon>Streptophyta</taxon>
        <taxon>Embryophyta</taxon>
        <taxon>Tracheophyta</taxon>
        <taxon>Spermatophyta</taxon>
        <taxon>Magnoliopsida</taxon>
        <taxon>eudicotyledons</taxon>
        <taxon>Gunneridae</taxon>
        <taxon>Pentapetalae</taxon>
        <taxon>rosids</taxon>
        <taxon>fabids</taxon>
        <taxon>Malpighiales</taxon>
        <taxon>Rhizophoraceae</taxon>
        <taxon>Rhizophora</taxon>
    </lineage>
</organism>
<accession>A0A2P2N237</accession>
<sequence>MFLLFAYKLVIVPLLALHIKWMPKKLVSSLPLYSFFSVLKKPVGLLLDVDLAK</sequence>
<reference evidence="1" key="1">
    <citation type="submission" date="2018-02" db="EMBL/GenBank/DDBJ databases">
        <title>Rhizophora mucronata_Transcriptome.</title>
        <authorList>
            <person name="Meera S.P."/>
            <person name="Sreeshan A."/>
            <person name="Augustine A."/>
        </authorList>
    </citation>
    <scope>NUCLEOTIDE SEQUENCE</scope>
    <source>
        <tissue evidence="1">Leaf</tissue>
    </source>
</reference>
<proteinExistence type="predicted"/>